<comment type="pathway">
    <text evidence="2">Protein modification; protein ubiquitination.</text>
</comment>
<evidence type="ECO:0000259" key="11">
    <source>
        <dbReference type="PROSITE" id="PS51382"/>
    </source>
</evidence>
<comment type="caution">
    <text evidence="12">The sequence shown here is derived from an EMBL/GenBank/DDBJ whole genome shotgun (WGS) entry which is preliminary data.</text>
</comment>
<dbReference type="InterPro" id="IPR001841">
    <property type="entry name" value="Znf_RING"/>
</dbReference>
<proteinExistence type="predicted"/>
<dbReference type="GO" id="GO:0008270">
    <property type="term" value="F:zinc ion binding"/>
    <property type="evidence" value="ECO:0007669"/>
    <property type="project" value="UniProtKB-KW"/>
</dbReference>
<evidence type="ECO:0000259" key="10">
    <source>
        <dbReference type="PROSITE" id="PS50089"/>
    </source>
</evidence>
<evidence type="ECO:0000256" key="3">
    <source>
        <dbReference type="ARBA" id="ARBA00012483"/>
    </source>
</evidence>
<keyword evidence="4" id="KW-0808">Transferase</keyword>
<dbReference type="PROSITE" id="PS00518">
    <property type="entry name" value="ZF_RING_1"/>
    <property type="match status" value="1"/>
</dbReference>
<organism evidence="12 13">
    <name type="scientific">Acer negundo</name>
    <name type="common">Box elder</name>
    <dbReference type="NCBI Taxonomy" id="4023"/>
    <lineage>
        <taxon>Eukaryota</taxon>
        <taxon>Viridiplantae</taxon>
        <taxon>Streptophyta</taxon>
        <taxon>Embryophyta</taxon>
        <taxon>Tracheophyta</taxon>
        <taxon>Spermatophyta</taxon>
        <taxon>Magnoliopsida</taxon>
        <taxon>eudicotyledons</taxon>
        <taxon>Gunneridae</taxon>
        <taxon>Pentapetalae</taxon>
        <taxon>rosids</taxon>
        <taxon>malvids</taxon>
        <taxon>Sapindales</taxon>
        <taxon>Sapindaceae</taxon>
        <taxon>Hippocastanoideae</taxon>
        <taxon>Acereae</taxon>
        <taxon>Acer</taxon>
    </lineage>
</organism>
<dbReference type="InterPro" id="IPR013083">
    <property type="entry name" value="Znf_RING/FYVE/PHD"/>
</dbReference>
<keyword evidence="5" id="KW-0479">Metal-binding</keyword>
<keyword evidence="13" id="KW-1185">Reference proteome</keyword>
<dbReference type="PANTHER" id="PTHR46764:SF2">
    <property type="entry name" value="E3 UBIQUITIN-PROTEIN LIGASE BAH1-LIKE-RELATED"/>
    <property type="match status" value="1"/>
</dbReference>
<evidence type="ECO:0000313" key="13">
    <source>
        <dbReference type="Proteomes" id="UP001064489"/>
    </source>
</evidence>
<comment type="catalytic activity">
    <reaction evidence="1">
        <text>S-ubiquitinyl-[E2 ubiquitin-conjugating enzyme]-L-cysteine + [acceptor protein]-L-lysine = [E2 ubiquitin-conjugating enzyme]-L-cysteine + N(6)-ubiquitinyl-[acceptor protein]-L-lysine.</text>
        <dbReference type="EC" id="2.3.2.27"/>
    </reaction>
</comment>
<dbReference type="SMART" id="SM00184">
    <property type="entry name" value="RING"/>
    <property type="match status" value="1"/>
</dbReference>
<dbReference type="AlphaFoldDB" id="A0AAD5NEV8"/>
<reference evidence="12" key="1">
    <citation type="journal article" date="2022" name="Plant J.">
        <title>Strategies of tolerance reflected in two North American maple genomes.</title>
        <authorList>
            <person name="McEvoy S.L."/>
            <person name="Sezen U.U."/>
            <person name="Trouern-Trend A."/>
            <person name="McMahon S.M."/>
            <person name="Schaberg P.G."/>
            <person name="Yang J."/>
            <person name="Wegrzyn J.L."/>
            <person name="Swenson N.G."/>
        </authorList>
    </citation>
    <scope>NUCLEOTIDE SEQUENCE</scope>
    <source>
        <strain evidence="12">91603</strain>
    </source>
</reference>
<feature type="domain" description="SPX" evidence="11">
    <location>
        <begin position="1"/>
        <end position="172"/>
    </location>
</feature>
<dbReference type="Pfam" id="PF00097">
    <property type="entry name" value="zf-C3HC4"/>
    <property type="match status" value="1"/>
</dbReference>
<sequence length="351" mass="38978">MMVASWPIEGRIELENLMVRYCLNALLVLKGITCTFKEGTRVGVVGSKEGAKQGLEGHNQHFRFLSYSLLLFLLFCFRGNVYQMFFSELMKEASDIAGCFSSRARSLLQLHVPSGKLRFLLGVRRCFKDEQALKDEGSMLIEYITMNEIAIRKILKKYDKVHCSVNGKNFKSKMKAEHIELLRSPWLMELGAFLLNFNRIDGGEFSECSGHFSCDFNASLSVMTLTLANSIKLEFDLTCAICLDTVYNPYALSCGHLFCKSCACSAASVLMFQGLKTASPDSKCPICREISSISPVLEVMVVTMVGAIAVRSARRKVEACGGHVVGGDVELNQIKEHNFVVKLVIGQVKTG</sequence>
<dbReference type="Proteomes" id="UP001064489">
    <property type="component" value="Chromosome 11"/>
</dbReference>
<reference evidence="12" key="2">
    <citation type="submission" date="2023-02" db="EMBL/GenBank/DDBJ databases">
        <authorList>
            <person name="Swenson N.G."/>
            <person name="Wegrzyn J.L."/>
            <person name="Mcevoy S.L."/>
        </authorList>
    </citation>
    <scope>NUCLEOTIDE SEQUENCE</scope>
    <source>
        <strain evidence="12">91603</strain>
        <tissue evidence="12">Leaf</tissue>
    </source>
</reference>
<keyword evidence="6 9" id="KW-0863">Zinc-finger</keyword>
<dbReference type="InterPro" id="IPR017907">
    <property type="entry name" value="Znf_RING_CS"/>
</dbReference>
<keyword evidence="8" id="KW-0862">Zinc</keyword>
<accession>A0AAD5NEV8</accession>
<dbReference type="PROSITE" id="PS50089">
    <property type="entry name" value="ZF_RING_2"/>
    <property type="match status" value="1"/>
</dbReference>
<evidence type="ECO:0000256" key="7">
    <source>
        <dbReference type="ARBA" id="ARBA00022786"/>
    </source>
</evidence>
<protein>
    <recommendedName>
        <fullName evidence="3">RING-type E3 ubiquitin transferase</fullName>
        <ecNumber evidence="3">2.3.2.27</ecNumber>
    </recommendedName>
</protein>
<dbReference type="EMBL" id="JAJSOW010000108">
    <property type="protein sequence ID" value="KAI9152929.1"/>
    <property type="molecule type" value="Genomic_DNA"/>
</dbReference>
<gene>
    <name evidence="12" type="ORF">LWI28_003186</name>
</gene>
<evidence type="ECO:0000256" key="4">
    <source>
        <dbReference type="ARBA" id="ARBA00022679"/>
    </source>
</evidence>
<dbReference type="InterPro" id="IPR033326">
    <property type="entry name" value="BAH1"/>
</dbReference>
<evidence type="ECO:0000256" key="2">
    <source>
        <dbReference type="ARBA" id="ARBA00004906"/>
    </source>
</evidence>
<evidence type="ECO:0000313" key="12">
    <source>
        <dbReference type="EMBL" id="KAI9152929.1"/>
    </source>
</evidence>
<keyword evidence="7" id="KW-0833">Ubl conjugation pathway</keyword>
<dbReference type="Gene3D" id="3.30.40.10">
    <property type="entry name" value="Zinc/RING finger domain, C3HC4 (zinc finger)"/>
    <property type="match status" value="1"/>
</dbReference>
<dbReference type="GO" id="GO:0061630">
    <property type="term" value="F:ubiquitin protein ligase activity"/>
    <property type="evidence" value="ECO:0007669"/>
    <property type="project" value="UniProtKB-EC"/>
</dbReference>
<dbReference type="EC" id="2.3.2.27" evidence="3"/>
<dbReference type="InterPro" id="IPR018957">
    <property type="entry name" value="Znf_C3HC4_RING-type"/>
</dbReference>
<dbReference type="InterPro" id="IPR004331">
    <property type="entry name" value="SPX_dom"/>
</dbReference>
<evidence type="ECO:0000256" key="5">
    <source>
        <dbReference type="ARBA" id="ARBA00022723"/>
    </source>
</evidence>
<dbReference type="SUPFAM" id="SSF57850">
    <property type="entry name" value="RING/U-box"/>
    <property type="match status" value="1"/>
</dbReference>
<evidence type="ECO:0000256" key="1">
    <source>
        <dbReference type="ARBA" id="ARBA00000900"/>
    </source>
</evidence>
<evidence type="ECO:0000256" key="6">
    <source>
        <dbReference type="ARBA" id="ARBA00022771"/>
    </source>
</evidence>
<feature type="domain" description="RING-type" evidence="10">
    <location>
        <begin position="239"/>
        <end position="288"/>
    </location>
</feature>
<dbReference type="PANTHER" id="PTHR46764">
    <property type="entry name" value="E3 UBIQUITIN-PROTEIN LIGASE BAH1"/>
    <property type="match status" value="1"/>
</dbReference>
<dbReference type="PROSITE" id="PS51382">
    <property type="entry name" value="SPX"/>
    <property type="match status" value="1"/>
</dbReference>
<evidence type="ECO:0000256" key="9">
    <source>
        <dbReference type="PROSITE-ProRule" id="PRU00175"/>
    </source>
</evidence>
<evidence type="ECO:0000256" key="8">
    <source>
        <dbReference type="ARBA" id="ARBA00022833"/>
    </source>
</evidence>
<name>A0AAD5NEV8_ACENE</name>